<dbReference type="SUPFAM" id="SSF55785">
    <property type="entry name" value="PYP-like sensor domain (PAS domain)"/>
    <property type="match status" value="1"/>
</dbReference>
<protein>
    <submittedName>
        <fullName evidence="2">PAS domain-containing protein</fullName>
    </submittedName>
</protein>
<dbReference type="InterPro" id="IPR035965">
    <property type="entry name" value="PAS-like_dom_sf"/>
</dbReference>
<keyword evidence="3" id="KW-1185">Reference proteome</keyword>
<dbReference type="SMART" id="SM00091">
    <property type="entry name" value="PAS"/>
    <property type="match status" value="1"/>
</dbReference>
<dbReference type="Proteomes" id="UP001501321">
    <property type="component" value="Unassembled WGS sequence"/>
</dbReference>
<name>A0ABP8Q0V2_9GAMM</name>
<feature type="domain" description="PAS" evidence="1">
    <location>
        <begin position="7"/>
        <end position="73"/>
    </location>
</feature>
<organism evidence="2 3">
    <name type="scientific">Pseudaeromonas paramecii</name>
    <dbReference type="NCBI Taxonomy" id="2138166"/>
    <lineage>
        <taxon>Bacteria</taxon>
        <taxon>Pseudomonadati</taxon>
        <taxon>Pseudomonadota</taxon>
        <taxon>Gammaproteobacteria</taxon>
        <taxon>Aeromonadales</taxon>
        <taxon>Aeromonadaceae</taxon>
        <taxon>Pseudaeromonas</taxon>
    </lineage>
</organism>
<sequence>MEIREFHWLMSIIQTLDVGLVVLDQEDRVQVWNGFMESHSGRLSHEVKDQVLFDAFPDLDSAWLSRKLTMVRTLNNRAFISWEQRPYLFRFANGRPITGQADQMYQNVTIMPLPDFTGQISHLALLIYDVTDLALGQLAQQGSEVR</sequence>
<dbReference type="RefSeq" id="WP_345010392.1">
    <property type="nucleotide sequence ID" value="NZ_BAABFC010000006.1"/>
</dbReference>
<proteinExistence type="predicted"/>
<dbReference type="Gene3D" id="3.30.450.20">
    <property type="entry name" value="PAS domain"/>
    <property type="match status" value="1"/>
</dbReference>
<dbReference type="Pfam" id="PF00989">
    <property type="entry name" value="PAS"/>
    <property type="match status" value="1"/>
</dbReference>
<evidence type="ECO:0000259" key="1">
    <source>
        <dbReference type="SMART" id="SM00091"/>
    </source>
</evidence>
<evidence type="ECO:0000313" key="2">
    <source>
        <dbReference type="EMBL" id="GAA4495365.1"/>
    </source>
</evidence>
<reference evidence="3" key="1">
    <citation type="journal article" date="2019" name="Int. J. Syst. Evol. Microbiol.">
        <title>The Global Catalogue of Microorganisms (GCM) 10K type strain sequencing project: providing services to taxonomists for standard genome sequencing and annotation.</title>
        <authorList>
            <consortium name="The Broad Institute Genomics Platform"/>
            <consortium name="The Broad Institute Genome Sequencing Center for Infectious Disease"/>
            <person name="Wu L."/>
            <person name="Ma J."/>
        </authorList>
    </citation>
    <scope>NUCLEOTIDE SEQUENCE [LARGE SCALE GENOMIC DNA]</scope>
    <source>
        <strain evidence="3">JCM 32226</strain>
    </source>
</reference>
<dbReference type="InterPro" id="IPR000014">
    <property type="entry name" value="PAS"/>
</dbReference>
<comment type="caution">
    <text evidence="2">The sequence shown here is derived from an EMBL/GenBank/DDBJ whole genome shotgun (WGS) entry which is preliminary data.</text>
</comment>
<dbReference type="InterPro" id="IPR013767">
    <property type="entry name" value="PAS_fold"/>
</dbReference>
<gene>
    <name evidence="2" type="ORF">GCM10023095_08400</name>
</gene>
<dbReference type="EMBL" id="BAABFC010000006">
    <property type="protein sequence ID" value="GAA4495365.1"/>
    <property type="molecule type" value="Genomic_DNA"/>
</dbReference>
<accession>A0ABP8Q0V2</accession>
<evidence type="ECO:0000313" key="3">
    <source>
        <dbReference type="Proteomes" id="UP001501321"/>
    </source>
</evidence>